<keyword evidence="1" id="KW-0614">Plasmid</keyword>
<organism evidence="1">
    <name type="scientific">Deinococcus sonorensis KR-87</name>
    <dbReference type="NCBI Taxonomy" id="694439"/>
    <lineage>
        <taxon>Bacteria</taxon>
        <taxon>Thermotogati</taxon>
        <taxon>Deinococcota</taxon>
        <taxon>Deinococci</taxon>
        <taxon>Deinococcales</taxon>
        <taxon>Deinococcaceae</taxon>
        <taxon>Deinococcus</taxon>
    </lineage>
</organism>
<evidence type="ECO:0008006" key="2">
    <source>
        <dbReference type="Google" id="ProtNLM"/>
    </source>
</evidence>
<sequence>MLVLVIIAALVGLFLLGGRLLRPSQHRPEAPSEVIVPPGTATLDDVDAVRPDIAAGALEQTRAAVTSEVPDSVLADALLDASPDQLRQLFAAVPADVMAAAVGAEGTSGTVGTGDRTQLSGLSAAVDDLDIWSFGETEAR</sequence>
<dbReference type="KEGG" id="dsc:ABOD76_00535"/>
<proteinExistence type="predicted"/>
<evidence type="ECO:0000313" key="1">
    <source>
        <dbReference type="EMBL" id="XBV83493.1"/>
    </source>
</evidence>
<reference evidence="1" key="1">
    <citation type="submission" date="2024-06" db="EMBL/GenBank/DDBJ databases">
        <title>Draft Genome Sequence of Deinococcus sonorensis Type Strain KR-87, a Biofilm Producing Representative of the Genus Deinococcus.</title>
        <authorList>
            <person name="Boren L.S."/>
            <person name="Grosso R.A."/>
            <person name="Hugenberg-Cox A.N."/>
            <person name="Hill J.T.E."/>
            <person name="Albert C.M."/>
            <person name="Tuohy J.M."/>
        </authorList>
    </citation>
    <scope>NUCLEOTIDE SEQUENCE</scope>
    <source>
        <strain evidence="1">KR-87</strain>
        <plasmid evidence="1">pDson04</plasmid>
    </source>
</reference>
<geneLocation type="plasmid" evidence="1">
    <name>pDson04</name>
</geneLocation>
<dbReference type="EMBL" id="CP158296">
    <property type="protein sequence ID" value="XBV83493.1"/>
    <property type="molecule type" value="Genomic_DNA"/>
</dbReference>
<dbReference type="RefSeq" id="WP_350241017.1">
    <property type="nucleotide sequence ID" value="NZ_CP158296.1"/>
</dbReference>
<name>A0AAU7U4W0_9DEIO</name>
<gene>
    <name evidence="1" type="ORF">ABOD76_00535</name>
</gene>
<accession>A0AAU7U4W0</accession>
<protein>
    <recommendedName>
        <fullName evidence="2">Magnesium transporter MgtE intracellular domain-containing protein</fullName>
    </recommendedName>
</protein>
<dbReference type="AlphaFoldDB" id="A0AAU7U4W0"/>